<dbReference type="STRING" id="6265.A0A0B2UP51"/>
<dbReference type="Pfam" id="PF07859">
    <property type="entry name" value="Abhydrolase_3"/>
    <property type="match status" value="1"/>
</dbReference>
<accession>A0A0B2UP51</accession>
<keyword evidence="5" id="KW-1185">Reference proteome</keyword>
<sequence length="825" mass="90261">MIVSASFGSPAGHPADDPSGDAVCQMNLLKTASDEAAQGASLLKKNPLGARLSVQRCAVFALLEQLADDNEHFFAQHANPSTYIKRLQKAYGEILAYTPAIQSIVCKLQEMAPRYDYDERTPGNGFRSLVCVCDMVVLHLVSVLRVCTEHRHTMMFRASYYCKEVESYCAVLKFLLLSLQQVISTAEKLPNGSLFPPLDDDYSKYQSLLRGIEALDSSCFYGRPLGFHFSPSVGRIFRFIGVVLATFSLSWEKGHGPIGSLINSGRFILSPEQRASRIVRVTREADIEFCKGFWNLSELGNQVPKFFCPNMAVNEAREINWIGPITMASSQGGTVRIPEPSAHTGVRPVRIRILSYTHRELLSPPGSANPQPPSPYLLFHCHGGGYVATSSKSHETYLRTWAKLLNCPIVSVDYSLAPENPFPRPTQEVLYAYAYVINNAPQIGWTGEKICMVGDSAGGNLIMSVNLRLVQLDVKRKPDGLVLLYTPFLFQYLPSPSRLLSFMDPLLHMGVVLRCVDAYTRGSNGETQSDESSSAQTSGMNGHKSLQEYVEQVQRAQKSDPVDFEGSSSIVSLVNLTPDGLSLENAPPRSPPAKAAKSEKEGDVKGALSEEDDDLDGDCTSLSGVQVNADPLCIHLSSSLCDRQLVRYLRSHPLTKDSLVLLDRNGRQEANNGQNAGAENAKMNASALSRPSKLATLLCASLSSRATSVPCSPVDGGIPHPNMVSSQSTDNLSTHVPEPLVHKRSLSQSLADTAAMAAAHAFDNISDWLEHSNPLTSAQSDKPKLDRAASLTPQLAARMQHHVSTILEHLFDFLLKGSFLVIHYR</sequence>
<dbReference type="OrthoDB" id="408631at2759"/>
<dbReference type="PANTHER" id="PTHR23025:SF3">
    <property type="entry name" value="HORMONE-SENSITIVE LIPASE"/>
    <property type="match status" value="1"/>
</dbReference>
<dbReference type="AlphaFoldDB" id="A0A0B2UP51"/>
<dbReference type="GO" id="GO:0005829">
    <property type="term" value="C:cytosol"/>
    <property type="evidence" value="ECO:0007669"/>
    <property type="project" value="TreeGrafter"/>
</dbReference>
<feature type="domain" description="Hormone-sensitive lipase N-terminal" evidence="2">
    <location>
        <begin position="60"/>
        <end position="360"/>
    </location>
</feature>
<reference evidence="4 5" key="1">
    <citation type="submission" date="2014-11" db="EMBL/GenBank/DDBJ databases">
        <title>Genetic blueprint of the zoonotic pathogen Toxocara canis.</title>
        <authorList>
            <person name="Zhu X.-Q."/>
            <person name="Korhonen P.K."/>
            <person name="Cai H."/>
            <person name="Young N.D."/>
            <person name="Nejsum P."/>
            <person name="von Samson-Himmelstjerna G."/>
            <person name="Boag P.R."/>
            <person name="Tan P."/>
            <person name="Li Q."/>
            <person name="Min J."/>
            <person name="Yang Y."/>
            <person name="Wang X."/>
            <person name="Fang X."/>
            <person name="Hall R.S."/>
            <person name="Hofmann A."/>
            <person name="Sternberg P.W."/>
            <person name="Jex A.R."/>
            <person name="Gasser R.B."/>
        </authorList>
    </citation>
    <scope>NUCLEOTIDE SEQUENCE [LARGE SCALE GENOMIC DNA]</scope>
    <source>
        <strain evidence="4">PN_DK_2014</strain>
    </source>
</reference>
<dbReference type="SUPFAM" id="SSF53474">
    <property type="entry name" value="alpha/beta-Hydrolases"/>
    <property type="match status" value="1"/>
</dbReference>
<dbReference type="InterPro" id="IPR010468">
    <property type="entry name" value="HSL_N"/>
</dbReference>
<dbReference type="GO" id="GO:0008203">
    <property type="term" value="P:cholesterol metabolic process"/>
    <property type="evidence" value="ECO:0007669"/>
    <property type="project" value="InterPro"/>
</dbReference>
<dbReference type="GO" id="GO:0004771">
    <property type="term" value="F:sterol ester esterase activity"/>
    <property type="evidence" value="ECO:0007669"/>
    <property type="project" value="TreeGrafter"/>
</dbReference>
<evidence type="ECO:0000313" key="4">
    <source>
        <dbReference type="EMBL" id="KHN70882.1"/>
    </source>
</evidence>
<dbReference type="GO" id="GO:0019433">
    <property type="term" value="P:triglyceride catabolic process"/>
    <property type="evidence" value="ECO:0007669"/>
    <property type="project" value="TreeGrafter"/>
</dbReference>
<protein>
    <submittedName>
        <fullName evidence="4">Hormone-sensitive lipase</fullName>
    </submittedName>
</protein>
<dbReference type="PANTHER" id="PTHR23025">
    <property type="entry name" value="TRIACYLGLYCEROL LIPASE"/>
    <property type="match status" value="1"/>
</dbReference>
<dbReference type="GO" id="GO:0004806">
    <property type="term" value="F:triacylglycerol lipase activity"/>
    <property type="evidence" value="ECO:0007669"/>
    <property type="project" value="TreeGrafter"/>
</dbReference>
<name>A0A0B2UP51_TOXCA</name>
<proteinExistence type="predicted"/>
<evidence type="ECO:0000259" key="2">
    <source>
        <dbReference type="Pfam" id="PF06350"/>
    </source>
</evidence>
<dbReference type="InterPro" id="IPR013094">
    <property type="entry name" value="AB_hydrolase_3"/>
</dbReference>
<organism evidence="4 5">
    <name type="scientific">Toxocara canis</name>
    <name type="common">Canine roundworm</name>
    <dbReference type="NCBI Taxonomy" id="6265"/>
    <lineage>
        <taxon>Eukaryota</taxon>
        <taxon>Metazoa</taxon>
        <taxon>Ecdysozoa</taxon>
        <taxon>Nematoda</taxon>
        <taxon>Chromadorea</taxon>
        <taxon>Rhabditida</taxon>
        <taxon>Spirurina</taxon>
        <taxon>Ascaridomorpha</taxon>
        <taxon>Ascaridoidea</taxon>
        <taxon>Toxocaridae</taxon>
        <taxon>Toxocara</taxon>
    </lineage>
</organism>
<dbReference type="EMBL" id="JPKZ01022848">
    <property type="protein sequence ID" value="KHN70882.1"/>
    <property type="molecule type" value="Genomic_DNA"/>
</dbReference>
<feature type="compositionally biased region" description="Polar residues" evidence="1">
    <location>
        <begin position="523"/>
        <end position="540"/>
    </location>
</feature>
<gene>
    <name evidence="4" type="primary">LIPE</name>
    <name evidence="4" type="ORF">Tcan_17365</name>
</gene>
<feature type="region of interest" description="Disordered" evidence="1">
    <location>
        <begin position="581"/>
        <end position="615"/>
    </location>
</feature>
<evidence type="ECO:0000256" key="1">
    <source>
        <dbReference type="SAM" id="MobiDB-lite"/>
    </source>
</evidence>
<dbReference type="Gene3D" id="3.40.50.1820">
    <property type="entry name" value="alpha/beta hydrolase"/>
    <property type="match status" value="1"/>
</dbReference>
<dbReference type="InterPro" id="IPR029058">
    <property type="entry name" value="AB_hydrolase_fold"/>
</dbReference>
<dbReference type="Pfam" id="PF06350">
    <property type="entry name" value="HSL_N"/>
    <property type="match status" value="1"/>
</dbReference>
<feature type="domain" description="Alpha/beta hydrolase fold-3" evidence="3">
    <location>
        <begin position="379"/>
        <end position="522"/>
    </location>
</feature>
<evidence type="ECO:0000313" key="5">
    <source>
        <dbReference type="Proteomes" id="UP000031036"/>
    </source>
</evidence>
<comment type="caution">
    <text evidence="4">The sequence shown here is derived from an EMBL/GenBank/DDBJ whole genome shotgun (WGS) entry which is preliminary data.</text>
</comment>
<evidence type="ECO:0000259" key="3">
    <source>
        <dbReference type="Pfam" id="PF07859"/>
    </source>
</evidence>
<feature type="region of interest" description="Disordered" evidence="1">
    <location>
        <begin position="523"/>
        <end position="542"/>
    </location>
</feature>
<dbReference type="Proteomes" id="UP000031036">
    <property type="component" value="Unassembled WGS sequence"/>
</dbReference>